<keyword evidence="1" id="KW-0812">Transmembrane</keyword>
<accession>A0ACB8LEJ0</accession>
<keyword evidence="2" id="KW-1185">Reference proteome</keyword>
<reference evidence="2" key="1">
    <citation type="journal article" date="2023" name="Hortic. Res.">
        <title>A chromosome-level phased genome enabling allele-level studies in sweet orange: a case study on citrus Huanglongbing tolerance.</title>
        <authorList>
            <person name="Wu B."/>
            <person name="Yu Q."/>
            <person name="Deng Z."/>
            <person name="Duan Y."/>
            <person name="Luo F."/>
            <person name="Gmitter F. Jr."/>
        </authorList>
    </citation>
    <scope>NUCLEOTIDE SEQUENCE [LARGE SCALE GENOMIC DNA]</scope>
    <source>
        <strain evidence="2">cv. Valencia</strain>
    </source>
</reference>
<organism evidence="1 2">
    <name type="scientific">Citrus sinensis</name>
    <name type="common">Sweet orange</name>
    <name type="synonym">Citrus aurantium var. sinensis</name>
    <dbReference type="NCBI Taxonomy" id="2711"/>
    <lineage>
        <taxon>Eukaryota</taxon>
        <taxon>Viridiplantae</taxon>
        <taxon>Streptophyta</taxon>
        <taxon>Embryophyta</taxon>
        <taxon>Tracheophyta</taxon>
        <taxon>Spermatophyta</taxon>
        <taxon>Magnoliopsida</taxon>
        <taxon>eudicotyledons</taxon>
        <taxon>Gunneridae</taxon>
        <taxon>Pentapetalae</taxon>
        <taxon>rosids</taxon>
        <taxon>malvids</taxon>
        <taxon>Sapindales</taxon>
        <taxon>Rutaceae</taxon>
        <taxon>Aurantioideae</taxon>
        <taxon>Citrus</taxon>
    </lineage>
</organism>
<proteinExistence type="predicted"/>
<evidence type="ECO:0000313" key="1">
    <source>
        <dbReference type="EMBL" id="KAH9771886.1"/>
    </source>
</evidence>
<evidence type="ECO:0000313" key="2">
    <source>
        <dbReference type="Proteomes" id="UP000829398"/>
    </source>
</evidence>
<name>A0ACB8LEJ0_CITSI</name>
<sequence length="324" mass="36459">MITMSVAAATPLPCFKNHSILSTKSFNSKPPRRHFDNATISSQSLPPVQKQRRIHLTRTVVCHAARRKPTVAADASKASAEGNDNVRRVLQIVLWAAEAVYILWLFLLPYAPVRFNLSALCNFFLVKVVGIRLIDAPVLHPMSEGLFNFVIGWTFMFAPLLFTDCKRDRYKGSLDVLWGFQMFLTNTFLIPYMAIRLNEAGSEDTPRDCSQLASVMTNGAPIVGLIGGAICLLSTLWALYGRMDGDFGGITERWEFLVSYLGSERLAYAFIWDIFLYIIFQAWLIGDNLQNVQLSKVGTVNYLRFVPVVGLTAYLLFLNLDEEQ</sequence>
<keyword evidence="1" id="KW-0472">Membrane</keyword>
<dbReference type="Proteomes" id="UP000829398">
    <property type="component" value="Chromosome 4"/>
</dbReference>
<protein>
    <submittedName>
        <fullName evidence="1">Transmembrane protein</fullName>
    </submittedName>
</protein>
<gene>
    <name evidence="1" type="ORF">KPL71_012855</name>
</gene>
<comment type="caution">
    <text evidence="1">The sequence shown here is derived from an EMBL/GenBank/DDBJ whole genome shotgun (WGS) entry which is preliminary data.</text>
</comment>
<dbReference type="EMBL" id="CM039173">
    <property type="protein sequence ID" value="KAH9771886.1"/>
    <property type="molecule type" value="Genomic_DNA"/>
</dbReference>